<dbReference type="Gramene" id="RZC56872">
    <property type="protein sequence ID" value="RZC56872"/>
    <property type="gene ID" value="C5167_015718"/>
</dbReference>
<dbReference type="AlphaFoldDB" id="A0A4Y7J9Z7"/>
<evidence type="ECO:0000313" key="2">
    <source>
        <dbReference type="Proteomes" id="UP000316621"/>
    </source>
</evidence>
<sequence length="25" mass="2960">MLESTQKPWLQLMVFPCRGLLNLLK</sequence>
<reference evidence="1 2" key="1">
    <citation type="journal article" date="2018" name="Science">
        <title>The opium poppy genome and morphinan production.</title>
        <authorList>
            <person name="Guo L."/>
            <person name="Winzer T."/>
            <person name="Yang X."/>
            <person name="Li Y."/>
            <person name="Ning Z."/>
            <person name="He Z."/>
            <person name="Teodor R."/>
            <person name="Lu Y."/>
            <person name="Bowser T.A."/>
            <person name="Graham I.A."/>
            <person name="Ye K."/>
        </authorList>
    </citation>
    <scope>NUCLEOTIDE SEQUENCE [LARGE SCALE GENOMIC DNA]</scope>
    <source>
        <strain evidence="2">cv. HN1</strain>
        <tissue evidence="1">Leaves</tissue>
    </source>
</reference>
<proteinExistence type="predicted"/>
<name>A0A4Y7J9Z7_PAPSO</name>
<gene>
    <name evidence="1" type="ORF">C5167_015718</name>
</gene>
<keyword evidence="2" id="KW-1185">Reference proteome</keyword>
<evidence type="ECO:0000313" key="1">
    <source>
        <dbReference type="EMBL" id="RZC56872.1"/>
    </source>
</evidence>
<dbReference type="EMBL" id="CM010717">
    <property type="protein sequence ID" value="RZC56872.1"/>
    <property type="molecule type" value="Genomic_DNA"/>
</dbReference>
<organism evidence="1 2">
    <name type="scientific">Papaver somniferum</name>
    <name type="common">Opium poppy</name>
    <dbReference type="NCBI Taxonomy" id="3469"/>
    <lineage>
        <taxon>Eukaryota</taxon>
        <taxon>Viridiplantae</taxon>
        <taxon>Streptophyta</taxon>
        <taxon>Embryophyta</taxon>
        <taxon>Tracheophyta</taxon>
        <taxon>Spermatophyta</taxon>
        <taxon>Magnoliopsida</taxon>
        <taxon>Ranunculales</taxon>
        <taxon>Papaveraceae</taxon>
        <taxon>Papaveroideae</taxon>
        <taxon>Papaver</taxon>
    </lineage>
</organism>
<accession>A0A4Y7J9Z7</accession>
<dbReference type="Proteomes" id="UP000316621">
    <property type="component" value="Chromosome 3"/>
</dbReference>
<protein>
    <submittedName>
        <fullName evidence="1">Uncharacterized protein</fullName>
    </submittedName>
</protein>